<evidence type="ECO:0000313" key="1">
    <source>
        <dbReference type="EMBL" id="KRH93377.1"/>
    </source>
</evidence>
<dbReference type="EMBL" id="LGUB01000361">
    <property type="protein sequence ID" value="KRH93377.1"/>
    <property type="molecule type" value="Genomic_DNA"/>
</dbReference>
<dbReference type="VEuPathDB" id="MicrosporidiaDB:M153_965000920"/>
<gene>
    <name evidence="1" type="ORF">M153_965000920</name>
</gene>
<evidence type="ECO:0000313" key="2">
    <source>
        <dbReference type="Proteomes" id="UP000051530"/>
    </source>
</evidence>
<dbReference type="Gene3D" id="3.10.10.10">
    <property type="entry name" value="HIV Type 1 Reverse Transcriptase, subunit A, domain 1"/>
    <property type="match status" value="1"/>
</dbReference>
<dbReference type="AlphaFoldDB" id="A0A0R0M2V7"/>
<sequence length="238" mass="26866">MRGFNTLVDITIKDTKLTALCDSGSNYTLLNSKLAEQLKLEKSPNQQNLPTILTANTGQCSIIGRAFCKIQMSQKTDLTINIEVYLIDNLAYQLILGRDFLERHGFILNFRDGIIHTDYGPIEMKAATEIDSFDQATDNKLLRNLSCTLTSEQTFVQEFLKSLAFSSTLGLIPNIKHIIETKDNIPITCKPYAVPFALREATRAEIERQKTLGIIRHCENGWGSPAFPKQKKMEKFAF</sequence>
<dbReference type="SUPFAM" id="SSF50630">
    <property type="entry name" value="Acid proteases"/>
    <property type="match status" value="1"/>
</dbReference>
<dbReference type="OrthoDB" id="3206744at2759"/>
<comment type="caution">
    <text evidence="1">The sequence shown here is derived from an EMBL/GenBank/DDBJ whole genome shotgun (WGS) entry which is preliminary data.</text>
</comment>
<dbReference type="Pfam" id="PF13975">
    <property type="entry name" value="gag-asp_proteas"/>
    <property type="match status" value="1"/>
</dbReference>
<organism evidence="1 2">
    <name type="scientific">Pseudoloma neurophilia</name>
    <dbReference type="NCBI Taxonomy" id="146866"/>
    <lineage>
        <taxon>Eukaryota</taxon>
        <taxon>Fungi</taxon>
        <taxon>Fungi incertae sedis</taxon>
        <taxon>Microsporidia</taxon>
        <taxon>Pseudoloma</taxon>
    </lineage>
</organism>
<dbReference type="SUPFAM" id="SSF56672">
    <property type="entry name" value="DNA/RNA polymerases"/>
    <property type="match status" value="1"/>
</dbReference>
<protein>
    <submittedName>
        <fullName evidence="1">Putative Transposon Tf2-6 polyprotein</fullName>
    </submittedName>
</protein>
<keyword evidence="2" id="KW-1185">Reference proteome</keyword>
<dbReference type="Proteomes" id="UP000051530">
    <property type="component" value="Unassembled WGS sequence"/>
</dbReference>
<name>A0A0R0M2V7_9MICR</name>
<proteinExistence type="predicted"/>
<dbReference type="InterPro" id="IPR043502">
    <property type="entry name" value="DNA/RNA_pol_sf"/>
</dbReference>
<dbReference type="CDD" id="cd00303">
    <property type="entry name" value="retropepsin_like"/>
    <property type="match status" value="1"/>
</dbReference>
<accession>A0A0R0M2V7</accession>
<dbReference type="InterPro" id="IPR021109">
    <property type="entry name" value="Peptidase_aspartic_dom_sf"/>
</dbReference>
<dbReference type="Gene3D" id="2.40.70.10">
    <property type="entry name" value="Acid Proteases"/>
    <property type="match status" value="1"/>
</dbReference>
<reference evidence="1 2" key="1">
    <citation type="submission" date="2015-07" db="EMBL/GenBank/DDBJ databases">
        <title>The genome of Pseudoloma neurophilia, a relevant intracellular parasite of the zebrafish.</title>
        <authorList>
            <person name="Ndikumana S."/>
            <person name="Pelin A."/>
            <person name="Sanders J."/>
            <person name="Corradi N."/>
        </authorList>
    </citation>
    <scope>NUCLEOTIDE SEQUENCE [LARGE SCALE GENOMIC DNA]</scope>
    <source>
        <strain evidence="1 2">MK1</strain>
    </source>
</reference>